<evidence type="ECO:0000313" key="10">
    <source>
        <dbReference type="Proteomes" id="UP001595556"/>
    </source>
</evidence>
<comment type="function">
    <text evidence="7 8">Catalyzes the ferrous insertion into protoporphyrin IX.</text>
</comment>
<evidence type="ECO:0000256" key="5">
    <source>
        <dbReference type="ARBA" id="ARBA00023244"/>
    </source>
</evidence>
<feature type="binding site" evidence="7">
    <location>
        <position position="294"/>
    </location>
    <ligand>
        <name>Fe(2+)</name>
        <dbReference type="ChEBI" id="CHEBI:29033"/>
    </ligand>
</feature>
<gene>
    <name evidence="7 9" type="primary">hemH</name>
    <name evidence="9" type="ORF">ACFOEN_06745</name>
</gene>
<comment type="subcellular location">
    <subcellularLocation>
        <location evidence="7 8">Cytoplasm</location>
    </subcellularLocation>
</comment>
<evidence type="ECO:0000256" key="7">
    <source>
        <dbReference type="HAMAP-Rule" id="MF_00323"/>
    </source>
</evidence>
<dbReference type="PANTHER" id="PTHR11108:SF1">
    <property type="entry name" value="FERROCHELATASE, MITOCHONDRIAL"/>
    <property type="match status" value="1"/>
</dbReference>
<feature type="binding site" evidence="7">
    <location>
        <position position="213"/>
    </location>
    <ligand>
        <name>Fe(2+)</name>
        <dbReference type="ChEBI" id="CHEBI:29033"/>
    </ligand>
</feature>
<proteinExistence type="inferred from homology"/>
<evidence type="ECO:0000256" key="2">
    <source>
        <dbReference type="ARBA" id="ARBA00023004"/>
    </source>
</evidence>
<evidence type="ECO:0000256" key="6">
    <source>
        <dbReference type="ARBA" id="ARBA00024536"/>
    </source>
</evidence>
<evidence type="ECO:0000256" key="1">
    <source>
        <dbReference type="ARBA" id="ARBA00007718"/>
    </source>
</evidence>
<dbReference type="Pfam" id="PF00762">
    <property type="entry name" value="Ferrochelatase"/>
    <property type="match status" value="1"/>
</dbReference>
<keyword evidence="10" id="KW-1185">Reference proteome</keyword>
<accession>A0ABV7H097</accession>
<keyword evidence="3 7" id="KW-0350">Heme biosynthesis</keyword>
<comment type="pathway">
    <text evidence="7 8">Porphyrin-containing compound metabolism; protoheme biosynthesis; protoheme from protoporphyrin-IX: step 1/1.</text>
</comment>
<keyword evidence="5 7" id="KW-0627">Porphyrin biosynthesis</keyword>
<dbReference type="RefSeq" id="WP_377302260.1">
    <property type="nucleotide sequence ID" value="NZ_CP180191.1"/>
</dbReference>
<keyword evidence="7 8" id="KW-0963">Cytoplasm</keyword>
<dbReference type="EC" id="4.98.1.1" evidence="7 8"/>
<keyword evidence="4 7" id="KW-0456">Lyase</keyword>
<dbReference type="InterPro" id="IPR033659">
    <property type="entry name" value="Ferrochelatase_N"/>
</dbReference>
<evidence type="ECO:0000313" key="9">
    <source>
        <dbReference type="EMBL" id="MFC3147334.1"/>
    </source>
</evidence>
<organism evidence="9 10">
    <name type="scientific">Piscinibacterium candidicorallinum</name>
    <dbReference type="NCBI Taxonomy" id="1793872"/>
    <lineage>
        <taxon>Bacteria</taxon>
        <taxon>Pseudomonadati</taxon>
        <taxon>Pseudomonadota</taxon>
        <taxon>Betaproteobacteria</taxon>
        <taxon>Burkholderiales</taxon>
        <taxon>Piscinibacterium</taxon>
    </lineage>
</organism>
<name>A0ABV7H097_9BURK</name>
<keyword evidence="7" id="KW-0479">Metal-binding</keyword>
<dbReference type="CDD" id="cd00419">
    <property type="entry name" value="Ferrochelatase_C"/>
    <property type="match status" value="1"/>
</dbReference>
<dbReference type="Gene3D" id="3.40.50.1400">
    <property type="match status" value="2"/>
</dbReference>
<comment type="similarity">
    <text evidence="1 7 8">Belongs to the ferrochelatase family.</text>
</comment>
<comment type="catalytic activity">
    <reaction evidence="6">
        <text>Fe-coproporphyrin III + 2 H(+) = coproporphyrin III + Fe(2+)</text>
        <dbReference type="Rhea" id="RHEA:49572"/>
        <dbReference type="ChEBI" id="CHEBI:15378"/>
        <dbReference type="ChEBI" id="CHEBI:29033"/>
        <dbReference type="ChEBI" id="CHEBI:68438"/>
        <dbReference type="ChEBI" id="CHEBI:131725"/>
        <dbReference type="EC" id="4.99.1.9"/>
    </reaction>
    <physiologicalReaction direction="right-to-left" evidence="6">
        <dbReference type="Rhea" id="RHEA:49574"/>
    </physiologicalReaction>
</comment>
<sequence length="372" mass="41636">MKFNPPAGYKHGQAPRIGVLLVQLGTPDEPTAPALRRYLAQFLSDPRVVEIPRLVWLPILHGIILNVRPAKSARKYASIWMNDGPDKGSPLRVYSEKQAKLLRGYLGDAGIDAEVALAMRYGNPSVESVLNSLLEKNVDRLLVVPMYPQYSATTTASVIDEVNRALFKVRNMPELRFVKHWHDNPAYIDALVASVRRHFEREGVPEKLVMSFHGVPKRTLLLGDPYHCECYKTARLVAERLGWPRDKLVVSFQSRFGKAEWLKPYTQETLVELAKSGTEHVAVMCPAFVSDCLETLEEINDEVRHEFLAAGGKRFDYIPCLNDSDPWIHALTGIVRSHMQGWGDGKADLAQLKTTASEAQRVGASNISEKAA</sequence>
<dbReference type="InterPro" id="IPR033644">
    <property type="entry name" value="Ferrochelatase_C"/>
</dbReference>
<keyword evidence="2 7" id="KW-0408">Iron</keyword>
<dbReference type="Proteomes" id="UP001595556">
    <property type="component" value="Unassembled WGS sequence"/>
</dbReference>
<dbReference type="InterPro" id="IPR019772">
    <property type="entry name" value="Ferrochelatase_AS"/>
</dbReference>
<reference evidence="10" key="1">
    <citation type="journal article" date="2019" name="Int. J. Syst. Evol. Microbiol.">
        <title>The Global Catalogue of Microorganisms (GCM) 10K type strain sequencing project: providing services to taxonomists for standard genome sequencing and annotation.</title>
        <authorList>
            <consortium name="The Broad Institute Genomics Platform"/>
            <consortium name="The Broad Institute Genome Sequencing Center for Infectious Disease"/>
            <person name="Wu L."/>
            <person name="Ma J."/>
        </authorList>
    </citation>
    <scope>NUCLEOTIDE SEQUENCE [LARGE SCALE GENOMIC DNA]</scope>
    <source>
        <strain evidence="10">KCTC 52168</strain>
    </source>
</reference>
<dbReference type="NCBIfam" id="TIGR00109">
    <property type="entry name" value="hemH"/>
    <property type="match status" value="1"/>
</dbReference>
<evidence type="ECO:0000256" key="3">
    <source>
        <dbReference type="ARBA" id="ARBA00023133"/>
    </source>
</evidence>
<comment type="caution">
    <text evidence="9">The sequence shown here is derived from an EMBL/GenBank/DDBJ whole genome shotgun (WGS) entry which is preliminary data.</text>
</comment>
<dbReference type="SUPFAM" id="SSF53800">
    <property type="entry name" value="Chelatase"/>
    <property type="match status" value="1"/>
</dbReference>
<evidence type="ECO:0000256" key="4">
    <source>
        <dbReference type="ARBA" id="ARBA00023239"/>
    </source>
</evidence>
<dbReference type="CDD" id="cd03411">
    <property type="entry name" value="Ferrochelatase_N"/>
    <property type="match status" value="1"/>
</dbReference>
<dbReference type="HAMAP" id="MF_00323">
    <property type="entry name" value="Ferrochelatase"/>
    <property type="match status" value="1"/>
</dbReference>
<dbReference type="PANTHER" id="PTHR11108">
    <property type="entry name" value="FERROCHELATASE"/>
    <property type="match status" value="1"/>
</dbReference>
<evidence type="ECO:0000256" key="8">
    <source>
        <dbReference type="RuleBase" id="RU000607"/>
    </source>
</evidence>
<protein>
    <recommendedName>
        <fullName evidence="7 8">Ferrochelatase</fullName>
        <ecNumber evidence="7 8">4.98.1.1</ecNumber>
    </recommendedName>
    <alternativeName>
        <fullName evidence="7">Heme synthase</fullName>
    </alternativeName>
    <alternativeName>
        <fullName evidence="7">Protoheme ferro-lyase</fullName>
    </alternativeName>
</protein>
<dbReference type="PROSITE" id="PS00534">
    <property type="entry name" value="FERROCHELATASE"/>
    <property type="match status" value="1"/>
</dbReference>
<comment type="catalytic activity">
    <reaction evidence="7 8">
        <text>heme b + 2 H(+) = protoporphyrin IX + Fe(2+)</text>
        <dbReference type="Rhea" id="RHEA:22584"/>
        <dbReference type="ChEBI" id="CHEBI:15378"/>
        <dbReference type="ChEBI" id="CHEBI:29033"/>
        <dbReference type="ChEBI" id="CHEBI:57306"/>
        <dbReference type="ChEBI" id="CHEBI:60344"/>
        <dbReference type="EC" id="4.98.1.1"/>
    </reaction>
</comment>
<dbReference type="EMBL" id="JBHRTI010000003">
    <property type="protein sequence ID" value="MFC3147334.1"/>
    <property type="molecule type" value="Genomic_DNA"/>
</dbReference>
<dbReference type="InterPro" id="IPR001015">
    <property type="entry name" value="Ferrochelatase"/>
</dbReference>